<dbReference type="AlphaFoldDB" id="A0A8S3JYT5"/>
<sequence>VARDEYSEAKERSLSYSSRTDCYTHNKNEVLNHLLDKAVQWYRHLKNYTHIGIFDEARKRWTCCKASKDEYNACDETYEVPEENMQYGCYNLGSKKENYHSGRYSYIDYNFVKGWWTCCSQGLYSNGCVNVILLANDDGSI</sequence>
<gene>
    <name evidence="1" type="ORF">SMN809_LOCUS83453</name>
</gene>
<comment type="caution">
    <text evidence="1">The sequence shown here is derived from an EMBL/GenBank/DDBJ whole genome shotgun (WGS) entry which is preliminary data.</text>
</comment>
<dbReference type="Proteomes" id="UP000676336">
    <property type="component" value="Unassembled WGS sequence"/>
</dbReference>
<organism evidence="1 2">
    <name type="scientific">Rotaria magnacalcarata</name>
    <dbReference type="NCBI Taxonomy" id="392030"/>
    <lineage>
        <taxon>Eukaryota</taxon>
        <taxon>Metazoa</taxon>
        <taxon>Spiralia</taxon>
        <taxon>Gnathifera</taxon>
        <taxon>Rotifera</taxon>
        <taxon>Eurotatoria</taxon>
        <taxon>Bdelloidea</taxon>
        <taxon>Philodinida</taxon>
        <taxon>Philodinidae</taxon>
        <taxon>Rotaria</taxon>
    </lineage>
</organism>
<dbReference type="EMBL" id="CAJOBI010355569">
    <property type="protein sequence ID" value="CAF5223696.1"/>
    <property type="molecule type" value="Genomic_DNA"/>
</dbReference>
<feature type="non-terminal residue" evidence="1">
    <location>
        <position position="1"/>
    </location>
</feature>
<accession>A0A8S3JYT5</accession>
<name>A0A8S3JYT5_9BILA</name>
<protein>
    <submittedName>
        <fullName evidence="1">Uncharacterized protein</fullName>
    </submittedName>
</protein>
<reference evidence="1" key="1">
    <citation type="submission" date="2021-02" db="EMBL/GenBank/DDBJ databases">
        <authorList>
            <person name="Nowell W R."/>
        </authorList>
    </citation>
    <scope>NUCLEOTIDE SEQUENCE</scope>
</reference>
<evidence type="ECO:0000313" key="2">
    <source>
        <dbReference type="Proteomes" id="UP000676336"/>
    </source>
</evidence>
<proteinExistence type="predicted"/>
<evidence type="ECO:0000313" key="1">
    <source>
        <dbReference type="EMBL" id="CAF5223696.1"/>
    </source>
</evidence>